<dbReference type="AlphaFoldDB" id="A0A2T0TR98"/>
<dbReference type="PANTHER" id="PTHR34216">
    <property type="match status" value="1"/>
</dbReference>
<dbReference type="SUPFAM" id="SSF88713">
    <property type="entry name" value="Glycoside hydrolase/deacetylase"/>
    <property type="match status" value="1"/>
</dbReference>
<dbReference type="GO" id="GO:0016810">
    <property type="term" value="F:hydrolase activity, acting on carbon-nitrogen (but not peptide) bonds"/>
    <property type="evidence" value="ECO:0007669"/>
    <property type="project" value="InterPro"/>
</dbReference>
<dbReference type="Pfam" id="PF01522">
    <property type="entry name" value="Polysacc_deac_1"/>
    <property type="match status" value="1"/>
</dbReference>
<keyword evidence="2" id="KW-0732">Signal</keyword>
<comment type="caution">
    <text evidence="4">The sequence shown here is derived from an EMBL/GenBank/DDBJ whole genome shotgun (WGS) entry which is preliminary data.</text>
</comment>
<proteinExistence type="predicted"/>
<comment type="subcellular location">
    <subcellularLocation>
        <location evidence="1">Secreted</location>
    </subcellularLocation>
</comment>
<dbReference type="Proteomes" id="UP000239210">
    <property type="component" value="Unassembled WGS sequence"/>
</dbReference>
<accession>A0A2T0TR98</accession>
<evidence type="ECO:0000313" key="4">
    <source>
        <dbReference type="EMBL" id="PRY48169.1"/>
    </source>
</evidence>
<name>A0A2T0TR98_9ACTN</name>
<dbReference type="GO" id="GO:0005975">
    <property type="term" value="P:carbohydrate metabolic process"/>
    <property type="evidence" value="ECO:0007669"/>
    <property type="project" value="InterPro"/>
</dbReference>
<evidence type="ECO:0000256" key="1">
    <source>
        <dbReference type="ARBA" id="ARBA00004613"/>
    </source>
</evidence>
<evidence type="ECO:0000256" key="2">
    <source>
        <dbReference type="ARBA" id="ARBA00022729"/>
    </source>
</evidence>
<gene>
    <name evidence="4" type="ORF">LY71_11055</name>
</gene>
<protein>
    <submittedName>
        <fullName evidence="4">Polysaccharide deacetylase</fullName>
    </submittedName>
</protein>
<dbReference type="Gene3D" id="3.20.20.370">
    <property type="entry name" value="Glycoside hydrolase/deacetylase"/>
    <property type="match status" value="1"/>
</dbReference>
<dbReference type="GO" id="GO:0005576">
    <property type="term" value="C:extracellular region"/>
    <property type="evidence" value="ECO:0007669"/>
    <property type="project" value="UniProtKB-SubCell"/>
</dbReference>
<dbReference type="OrthoDB" id="9782872at2"/>
<evidence type="ECO:0000259" key="3">
    <source>
        <dbReference type="PROSITE" id="PS51677"/>
    </source>
</evidence>
<dbReference type="PANTHER" id="PTHR34216:SF3">
    <property type="entry name" value="POLY-BETA-1,6-N-ACETYL-D-GLUCOSAMINE N-DEACETYLASE"/>
    <property type="match status" value="1"/>
</dbReference>
<dbReference type="RefSeq" id="WP_106278432.1">
    <property type="nucleotide sequence ID" value="NZ_PVTG01000010.1"/>
</dbReference>
<organism evidence="4 5">
    <name type="scientific">Geodermatophilus tzadiensis</name>
    <dbReference type="NCBI Taxonomy" id="1137988"/>
    <lineage>
        <taxon>Bacteria</taxon>
        <taxon>Bacillati</taxon>
        <taxon>Actinomycetota</taxon>
        <taxon>Actinomycetes</taxon>
        <taxon>Geodermatophilales</taxon>
        <taxon>Geodermatophilaceae</taxon>
        <taxon>Geodermatophilus</taxon>
    </lineage>
</organism>
<dbReference type="InterPro" id="IPR002509">
    <property type="entry name" value="NODB_dom"/>
</dbReference>
<evidence type="ECO:0000313" key="5">
    <source>
        <dbReference type="Proteomes" id="UP000239210"/>
    </source>
</evidence>
<dbReference type="PROSITE" id="PS51677">
    <property type="entry name" value="NODB"/>
    <property type="match status" value="1"/>
</dbReference>
<dbReference type="InterPro" id="IPR011330">
    <property type="entry name" value="Glyco_hydro/deAcase_b/a-brl"/>
</dbReference>
<dbReference type="EMBL" id="PVTG01000010">
    <property type="protein sequence ID" value="PRY48169.1"/>
    <property type="molecule type" value="Genomic_DNA"/>
</dbReference>
<keyword evidence="5" id="KW-1185">Reference proteome</keyword>
<sequence>MSARTAAADLLRPSVRWRMPVLMYHSTPATPPATPDEHAVPVHELAEQLGALAADGWRLLGLTEALAARAADPDARVVGVTFDDGLLDFTHAVEVLVSLGARATMYVPTADVGLRLPPGDPHGSRLSWSELADAAEAGVEIGSHSVDHRTLDTLSPGDLRREVVDSRRAIEDALGRPVVSFCYPHGYSSRRVARAVAEAGYSNGCIVGRRIATSADDPYRLPRLHVRPGDTGEAFRALVERGEPGLAPHVKRAAAPAWRTARRAAKHVLGRELT</sequence>
<dbReference type="InterPro" id="IPR051398">
    <property type="entry name" value="Polysacch_Deacetylase"/>
</dbReference>
<reference evidence="4 5" key="1">
    <citation type="submission" date="2018-03" db="EMBL/GenBank/DDBJ databases">
        <title>Genomic Encyclopedia of Archaeal and Bacterial Type Strains, Phase II (KMG-II): from individual species to whole genera.</title>
        <authorList>
            <person name="Goeker M."/>
        </authorList>
    </citation>
    <scope>NUCLEOTIDE SEQUENCE [LARGE SCALE GENOMIC DNA]</scope>
    <source>
        <strain evidence="4 5">DSM 45416</strain>
    </source>
</reference>
<feature type="domain" description="NodB homology" evidence="3">
    <location>
        <begin position="76"/>
        <end position="274"/>
    </location>
</feature>
<dbReference type="CDD" id="cd10918">
    <property type="entry name" value="CE4_NodB_like_5s_6s"/>
    <property type="match status" value="1"/>
</dbReference>